<dbReference type="EMBL" id="FONH01000009">
    <property type="protein sequence ID" value="SFF17106.1"/>
    <property type="molecule type" value="Genomic_DNA"/>
</dbReference>
<evidence type="ECO:0000259" key="3">
    <source>
        <dbReference type="Pfam" id="PF01648"/>
    </source>
</evidence>
<evidence type="ECO:0000256" key="2">
    <source>
        <dbReference type="ARBA" id="ARBA00022679"/>
    </source>
</evidence>
<dbReference type="GO" id="GO:0000287">
    <property type="term" value="F:magnesium ion binding"/>
    <property type="evidence" value="ECO:0007669"/>
    <property type="project" value="InterPro"/>
</dbReference>
<dbReference type="GO" id="GO:0008897">
    <property type="term" value="F:holo-[acyl-carrier-protein] synthase activity"/>
    <property type="evidence" value="ECO:0007669"/>
    <property type="project" value="InterPro"/>
</dbReference>
<evidence type="ECO:0000313" key="5">
    <source>
        <dbReference type="Proteomes" id="UP000199477"/>
    </source>
</evidence>
<keyword evidence="2 4" id="KW-0808">Transferase</keyword>
<gene>
    <name evidence="4" type="ORF">SAMN02799615_02641</name>
</gene>
<dbReference type="PANTHER" id="PTHR12215:SF10">
    <property type="entry name" value="L-AMINOADIPATE-SEMIALDEHYDE DEHYDROGENASE-PHOSPHOPANTETHEINYL TRANSFERASE"/>
    <property type="match status" value="1"/>
</dbReference>
<dbReference type="Proteomes" id="UP000199477">
    <property type="component" value="Unassembled WGS sequence"/>
</dbReference>
<feature type="domain" description="4'-phosphopantetheinyl transferase" evidence="3">
    <location>
        <begin position="92"/>
        <end position="193"/>
    </location>
</feature>
<dbReference type="AlphaFoldDB" id="A0A1I2GK61"/>
<evidence type="ECO:0000313" key="4">
    <source>
        <dbReference type="EMBL" id="SFF17106.1"/>
    </source>
</evidence>
<dbReference type="Pfam" id="PF01648">
    <property type="entry name" value="ACPS"/>
    <property type="match status" value="1"/>
</dbReference>
<dbReference type="GO" id="GO:0005829">
    <property type="term" value="C:cytosol"/>
    <property type="evidence" value="ECO:0007669"/>
    <property type="project" value="TreeGrafter"/>
</dbReference>
<dbReference type="STRING" id="500610.SAMN02799615_02641"/>
<dbReference type="InterPro" id="IPR050559">
    <property type="entry name" value="P-Pant_transferase_sf"/>
</dbReference>
<comment type="similarity">
    <text evidence="1">Belongs to the P-Pant transferase superfamily. Gsp/Sfp/HetI/AcpT family.</text>
</comment>
<protein>
    <submittedName>
        <fullName evidence="4">4'-phosphopantetheinyl transferase</fullName>
    </submittedName>
</protein>
<dbReference type="Gene3D" id="3.90.470.20">
    <property type="entry name" value="4'-phosphopantetheinyl transferase domain"/>
    <property type="match status" value="1"/>
</dbReference>
<accession>A0A1I2GK61</accession>
<sequence>MTYDQVPAKVAEHLRDDEIHVWRMAYDHRQGRAPFQAVLAAYLGRGIEDVHLEAGEFGRPRLAGAEAGALHFNWSHSGDQALCAVARGIEPGVDLERLRPRPRALEIAERYFSHEETAALAALAPARRDAAFLQLWTAKEAVLKATGRGLAFGLHRLGITDEDERLALRFLDGELPAHWQLHRLALDGDHVGSIAWRGAARTIQLRTLAPAAG</sequence>
<organism evidence="4 5">
    <name type="scientific">Dyella marensis</name>
    <dbReference type="NCBI Taxonomy" id="500610"/>
    <lineage>
        <taxon>Bacteria</taxon>
        <taxon>Pseudomonadati</taxon>
        <taxon>Pseudomonadota</taxon>
        <taxon>Gammaproteobacteria</taxon>
        <taxon>Lysobacterales</taxon>
        <taxon>Rhodanobacteraceae</taxon>
        <taxon>Dyella</taxon>
    </lineage>
</organism>
<dbReference type="PANTHER" id="PTHR12215">
    <property type="entry name" value="PHOSPHOPANTETHEINE TRANSFERASE"/>
    <property type="match status" value="1"/>
</dbReference>
<dbReference type="SUPFAM" id="SSF56214">
    <property type="entry name" value="4'-phosphopantetheinyl transferase"/>
    <property type="match status" value="2"/>
</dbReference>
<dbReference type="InterPro" id="IPR037143">
    <property type="entry name" value="4-PPantetheinyl_Trfase_dom_sf"/>
</dbReference>
<keyword evidence="5" id="KW-1185">Reference proteome</keyword>
<proteinExistence type="inferred from homology"/>
<dbReference type="GO" id="GO:0019878">
    <property type="term" value="P:lysine biosynthetic process via aminoadipic acid"/>
    <property type="evidence" value="ECO:0007669"/>
    <property type="project" value="TreeGrafter"/>
</dbReference>
<name>A0A1I2GK61_9GAMM</name>
<dbReference type="RefSeq" id="WP_231504168.1">
    <property type="nucleotide sequence ID" value="NZ_FONH01000009.1"/>
</dbReference>
<evidence type="ECO:0000256" key="1">
    <source>
        <dbReference type="ARBA" id="ARBA00010990"/>
    </source>
</evidence>
<reference evidence="5" key="1">
    <citation type="submission" date="2016-10" db="EMBL/GenBank/DDBJ databases">
        <authorList>
            <person name="Varghese N."/>
            <person name="Submissions S."/>
        </authorList>
    </citation>
    <scope>NUCLEOTIDE SEQUENCE [LARGE SCALE GENOMIC DNA]</scope>
    <source>
        <strain evidence="5">UNC178MFTsu3.1</strain>
    </source>
</reference>
<dbReference type="InterPro" id="IPR008278">
    <property type="entry name" value="4-PPantetheinyl_Trfase_dom"/>
</dbReference>